<keyword evidence="1" id="KW-0808">Transferase</keyword>
<evidence type="ECO:0000313" key="1">
    <source>
        <dbReference type="EMBL" id="QCT04813.1"/>
    </source>
</evidence>
<dbReference type="SUPFAM" id="SSF53448">
    <property type="entry name" value="Nucleotide-diphospho-sugar transferases"/>
    <property type="match status" value="1"/>
</dbReference>
<dbReference type="AlphaFoldDB" id="A0A4P8XQL4"/>
<dbReference type="KEGG" id="palo:E6C60_4108"/>
<accession>A0A4P8XQL4</accession>
<dbReference type="EMBL" id="CP040396">
    <property type="protein sequence ID" value="QCT04813.1"/>
    <property type="molecule type" value="Genomic_DNA"/>
</dbReference>
<keyword evidence="2" id="KW-1185">Reference proteome</keyword>
<sequence>MIAFCTVITMDYMDQAAVLFQSLAKHQQDYQGFALVIDADSVSDLPADLPYTVILLEELDIHNLDQMVIYYNAFELCNAVRPSWIKHLMLHYNSSKVIYLDSDIYVTSSFDEALSLLDTCLFSFTPHITKPLPLDGQQPDDLQLLQVGLYNSGFWMFRQHERSLEMLDWLISRFEIYCFDDLSRRMFCDQKLLPMLVHHYAEDFRRLDAPQYNIAHWNMFQRELYREDGRYWVDGKPVVFVHLSGFKPEQPKVLTHHLHRMSPELLEVIQPLLQEYASLLTRAAAVLQEKSVPEPRGSKRLGRSPIPEVTREYKYLREPRTGWILTDFRRRYYFQHRSLEGVKRLERRAWLKKAIKRGLIGWIIRR</sequence>
<dbReference type="RefSeq" id="WP_138227458.1">
    <property type="nucleotide sequence ID" value="NZ_CP040396.1"/>
</dbReference>
<proteinExistence type="predicted"/>
<dbReference type="GO" id="GO:0016740">
    <property type="term" value="F:transferase activity"/>
    <property type="evidence" value="ECO:0007669"/>
    <property type="project" value="UniProtKB-KW"/>
</dbReference>
<protein>
    <submittedName>
        <fullName evidence="1">Glycosyltransferase</fullName>
    </submittedName>
</protein>
<evidence type="ECO:0000313" key="2">
    <source>
        <dbReference type="Proteomes" id="UP000300879"/>
    </source>
</evidence>
<dbReference type="Gene3D" id="3.90.550.10">
    <property type="entry name" value="Spore Coat Polysaccharide Biosynthesis Protein SpsA, Chain A"/>
    <property type="match status" value="1"/>
</dbReference>
<dbReference type="OrthoDB" id="186344at2"/>
<reference evidence="1 2" key="1">
    <citation type="submission" date="2019-05" db="EMBL/GenBank/DDBJ databases">
        <authorList>
            <person name="Chen C."/>
        </authorList>
    </citation>
    <scope>NUCLEOTIDE SEQUENCE [LARGE SCALE GENOMIC DNA]</scope>
    <source>
        <strain evidence="1 2">HB172198</strain>
    </source>
</reference>
<gene>
    <name evidence="1" type="ORF">E6C60_4108</name>
</gene>
<name>A0A4P8XQL4_9BACL</name>
<dbReference type="InterPro" id="IPR029044">
    <property type="entry name" value="Nucleotide-diphossugar_trans"/>
</dbReference>
<organism evidence="1 2">
    <name type="scientific">Paenibacillus algicola</name>
    <dbReference type="NCBI Taxonomy" id="2565926"/>
    <lineage>
        <taxon>Bacteria</taxon>
        <taxon>Bacillati</taxon>
        <taxon>Bacillota</taxon>
        <taxon>Bacilli</taxon>
        <taxon>Bacillales</taxon>
        <taxon>Paenibacillaceae</taxon>
        <taxon>Paenibacillus</taxon>
    </lineage>
</organism>
<dbReference type="Proteomes" id="UP000300879">
    <property type="component" value="Chromosome"/>
</dbReference>